<dbReference type="EMBL" id="PXZM01000001">
    <property type="protein sequence ID" value="PSK00988.1"/>
    <property type="molecule type" value="Genomic_DNA"/>
</dbReference>
<dbReference type="Proteomes" id="UP000240419">
    <property type="component" value="Unassembled WGS sequence"/>
</dbReference>
<name>A0A2P7VP49_9BACL</name>
<reference evidence="1 2" key="1">
    <citation type="submission" date="2018-03" db="EMBL/GenBank/DDBJ databases">
        <title>Brevisbacillus phylogenomics.</title>
        <authorList>
            <person name="Dunlap C."/>
        </authorList>
    </citation>
    <scope>NUCLEOTIDE SEQUENCE [LARGE SCALE GENOMIC DNA]</scope>
    <source>
        <strain evidence="1 2">NRRL NRS-1210</strain>
    </source>
</reference>
<accession>A0A2P7VP49</accession>
<evidence type="ECO:0000313" key="1">
    <source>
        <dbReference type="EMBL" id="PSK00988.1"/>
    </source>
</evidence>
<organism evidence="1 2">
    <name type="scientific">Brevibacillus fortis</name>
    <dbReference type="NCBI Taxonomy" id="2126352"/>
    <lineage>
        <taxon>Bacteria</taxon>
        <taxon>Bacillati</taxon>
        <taxon>Bacillota</taxon>
        <taxon>Bacilli</taxon>
        <taxon>Bacillales</taxon>
        <taxon>Paenibacillaceae</taxon>
        <taxon>Brevibacillus</taxon>
    </lineage>
</organism>
<protein>
    <submittedName>
        <fullName evidence="1">Uncharacterized protein</fullName>
    </submittedName>
</protein>
<proteinExistence type="predicted"/>
<keyword evidence="2" id="KW-1185">Reference proteome</keyword>
<evidence type="ECO:0000313" key="2">
    <source>
        <dbReference type="Proteomes" id="UP000240419"/>
    </source>
</evidence>
<sequence>MKLLLVIDQAFLLYFTRTARISQTKIPLFPKIYQKYDGNCYIFTFSASFKRVGELMILFVLTKRFII</sequence>
<comment type="caution">
    <text evidence="1">The sequence shown here is derived from an EMBL/GenBank/DDBJ whole genome shotgun (WGS) entry which is preliminary data.</text>
</comment>
<dbReference type="AlphaFoldDB" id="A0A2P7VP49"/>
<gene>
    <name evidence="1" type="ORF">C7R93_00695</name>
</gene>